<feature type="transmembrane region" description="Helical" evidence="7">
    <location>
        <begin position="56"/>
        <end position="77"/>
    </location>
</feature>
<keyword evidence="3" id="KW-0547">Nucleotide-binding</keyword>
<evidence type="ECO:0000259" key="8">
    <source>
        <dbReference type="PROSITE" id="PS50893"/>
    </source>
</evidence>
<feature type="domain" description="ABC transmembrane type-1" evidence="9">
    <location>
        <begin position="16"/>
        <end position="298"/>
    </location>
</feature>
<dbReference type="PANTHER" id="PTHR43394">
    <property type="entry name" value="ATP-DEPENDENT PERMEASE MDL1, MITOCHONDRIAL"/>
    <property type="match status" value="1"/>
</dbReference>
<sequence>MRFIFKYVRNYKKEVLFCLGGAIALVAILLGLPLLLAEFIDKGIILHDEKILQTTIVKMTVLVVGSSIFLLLSRYGLATLSSGVTRDIRNDVYQKMINLSQHEFQEFGVSTLSNRITTDAFIILQFVQNIFGLGLTAPLVMLFAIGMIAEISLPLGLQLLPTLPVFVLMIWLLSKVTLPISGESQKTIDDINRNQREAIRSLRVVRAFNRQDYVAGKFSLINERYRCLTAKLFKILAVPPAAAWLIIDLSLILVIFSGAQFISYGDLQLGDLVAFIQYVMEALFSIALFINVIIMYPKAMVSADRLREVLETEISIKNCAAPIMATDNSGRLEFRNVNFIYPDAQEPVLRNISFTLNPGETVAFIGSTGSGKSTIVKLIPRFYDVSDGEILLDGINIKDLDLHVLRAKIGYTPQKANLFTGEIQDNLKFGYEFAGINDMLYAVDIAQAREFIDKTPEGFETYLSEGGNNLSGGQKQRLSIARSIIGEHEVYIFDDSFSALDYKTDAQVRKSLHERIKNASTIIVAQRIATIMQADKIIVLDRGTIAAQGRHEELLQTSQLYREIAHSQLSEEELNA</sequence>
<keyword evidence="6 7" id="KW-0472">Membrane</keyword>
<dbReference type="GO" id="GO:0005524">
    <property type="term" value="F:ATP binding"/>
    <property type="evidence" value="ECO:0007669"/>
    <property type="project" value="UniProtKB-KW"/>
</dbReference>
<organism evidence="10 11">
    <name type="scientific">Amygdalobacter indicium</name>
    <dbReference type="NCBI Taxonomy" id="3029272"/>
    <lineage>
        <taxon>Bacteria</taxon>
        <taxon>Bacillati</taxon>
        <taxon>Bacillota</taxon>
        <taxon>Clostridia</taxon>
        <taxon>Eubacteriales</taxon>
        <taxon>Oscillospiraceae</taxon>
        <taxon>Amygdalobacter</taxon>
    </lineage>
</organism>
<feature type="transmembrane region" description="Helical" evidence="7">
    <location>
        <begin position="275"/>
        <end position="297"/>
    </location>
</feature>
<feature type="transmembrane region" description="Helical" evidence="7">
    <location>
        <begin position="15"/>
        <end position="36"/>
    </location>
</feature>
<keyword evidence="4 10" id="KW-0067">ATP-binding</keyword>
<dbReference type="Proteomes" id="UP001220478">
    <property type="component" value="Chromosome"/>
</dbReference>
<evidence type="ECO:0000256" key="5">
    <source>
        <dbReference type="ARBA" id="ARBA00022989"/>
    </source>
</evidence>
<comment type="subcellular location">
    <subcellularLocation>
        <location evidence="1">Cell membrane</location>
        <topology evidence="1">Multi-pass membrane protein</topology>
    </subcellularLocation>
</comment>
<evidence type="ECO:0000256" key="3">
    <source>
        <dbReference type="ARBA" id="ARBA00022741"/>
    </source>
</evidence>
<evidence type="ECO:0000256" key="2">
    <source>
        <dbReference type="ARBA" id="ARBA00022692"/>
    </source>
</evidence>
<feature type="domain" description="ABC transporter" evidence="8">
    <location>
        <begin position="332"/>
        <end position="567"/>
    </location>
</feature>
<feature type="transmembrane region" description="Helical" evidence="7">
    <location>
        <begin position="241"/>
        <end position="263"/>
    </location>
</feature>
<evidence type="ECO:0000256" key="6">
    <source>
        <dbReference type="ARBA" id="ARBA00023136"/>
    </source>
</evidence>
<keyword evidence="5 7" id="KW-1133">Transmembrane helix</keyword>
<protein>
    <submittedName>
        <fullName evidence="10">ABC transporter ATP-binding protein</fullName>
    </submittedName>
</protein>
<dbReference type="Gene3D" id="3.40.50.300">
    <property type="entry name" value="P-loop containing nucleotide triphosphate hydrolases"/>
    <property type="match status" value="1"/>
</dbReference>
<dbReference type="InterPro" id="IPR017871">
    <property type="entry name" value="ABC_transporter-like_CS"/>
</dbReference>
<dbReference type="EMBL" id="CP118868">
    <property type="protein sequence ID" value="WEG36117.1"/>
    <property type="molecule type" value="Genomic_DNA"/>
</dbReference>
<dbReference type="InterPro" id="IPR036640">
    <property type="entry name" value="ABC1_TM_sf"/>
</dbReference>
<proteinExistence type="predicted"/>
<dbReference type="SUPFAM" id="SSF52540">
    <property type="entry name" value="P-loop containing nucleoside triphosphate hydrolases"/>
    <property type="match status" value="1"/>
</dbReference>
<dbReference type="RefSeq" id="WP_315572119.1">
    <property type="nucleotide sequence ID" value="NZ_CP118868.1"/>
</dbReference>
<dbReference type="PROSITE" id="PS00211">
    <property type="entry name" value="ABC_TRANSPORTER_1"/>
    <property type="match status" value="1"/>
</dbReference>
<evidence type="ECO:0000313" key="10">
    <source>
        <dbReference type="EMBL" id="WEG36117.1"/>
    </source>
</evidence>
<dbReference type="InterPro" id="IPR003439">
    <property type="entry name" value="ABC_transporter-like_ATP-bd"/>
</dbReference>
<evidence type="ECO:0000313" key="11">
    <source>
        <dbReference type="Proteomes" id="UP001220478"/>
    </source>
</evidence>
<dbReference type="SUPFAM" id="SSF90123">
    <property type="entry name" value="ABC transporter transmembrane region"/>
    <property type="match status" value="1"/>
</dbReference>
<dbReference type="CDD" id="cd18548">
    <property type="entry name" value="ABC_6TM_Tm287_like"/>
    <property type="match status" value="1"/>
</dbReference>
<gene>
    <name evidence="10" type="ORF">PYS61_02825</name>
</gene>
<dbReference type="SMART" id="SM00382">
    <property type="entry name" value="AAA"/>
    <property type="match status" value="1"/>
</dbReference>
<evidence type="ECO:0000256" key="4">
    <source>
        <dbReference type="ARBA" id="ARBA00022840"/>
    </source>
</evidence>
<reference evidence="10 11" key="1">
    <citation type="submission" date="2023-02" db="EMBL/GenBank/DDBJ databases">
        <title>Novel Oscillospiraceae bacterial genomes.</title>
        <authorList>
            <person name="Srinivasan S."/>
            <person name="Austin M.N."/>
            <person name="Fiedler T.L."/>
            <person name="Strenk S.M."/>
            <person name="Agnew K.J."/>
            <person name="Nagana Gowda G.A."/>
            <person name="Raftery D."/>
            <person name="Beamer M.A."/>
            <person name="Achilles S.L."/>
            <person name="Wiesenfeld H.C."/>
            <person name="Fredricks D.N."/>
            <person name="Hillier S.L."/>
        </authorList>
    </citation>
    <scope>NUCLEOTIDE SEQUENCE [LARGE SCALE GENOMIC DNA]</scope>
    <source>
        <strain evidence="10 11">CHIC02 1186E3-8</strain>
    </source>
</reference>
<dbReference type="InterPro" id="IPR011527">
    <property type="entry name" value="ABC1_TM_dom"/>
</dbReference>
<dbReference type="InterPro" id="IPR027417">
    <property type="entry name" value="P-loop_NTPase"/>
</dbReference>
<accession>A0ABY8C5Y9</accession>
<name>A0ABY8C5Y9_9FIRM</name>
<dbReference type="PROSITE" id="PS50929">
    <property type="entry name" value="ABC_TM1F"/>
    <property type="match status" value="1"/>
</dbReference>
<evidence type="ECO:0000256" key="1">
    <source>
        <dbReference type="ARBA" id="ARBA00004651"/>
    </source>
</evidence>
<evidence type="ECO:0000256" key="7">
    <source>
        <dbReference type="SAM" id="Phobius"/>
    </source>
</evidence>
<dbReference type="InterPro" id="IPR003593">
    <property type="entry name" value="AAA+_ATPase"/>
</dbReference>
<feature type="transmembrane region" description="Helical" evidence="7">
    <location>
        <begin position="130"/>
        <end position="149"/>
    </location>
</feature>
<dbReference type="InterPro" id="IPR039421">
    <property type="entry name" value="Type_1_exporter"/>
</dbReference>
<dbReference type="Pfam" id="PF00664">
    <property type="entry name" value="ABC_membrane"/>
    <property type="match status" value="1"/>
</dbReference>
<dbReference type="Gene3D" id="1.20.1560.10">
    <property type="entry name" value="ABC transporter type 1, transmembrane domain"/>
    <property type="match status" value="1"/>
</dbReference>
<dbReference type="PANTHER" id="PTHR43394:SF1">
    <property type="entry name" value="ATP-BINDING CASSETTE SUB-FAMILY B MEMBER 10, MITOCHONDRIAL"/>
    <property type="match status" value="1"/>
</dbReference>
<dbReference type="Pfam" id="PF00005">
    <property type="entry name" value="ABC_tran"/>
    <property type="match status" value="1"/>
</dbReference>
<feature type="transmembrane region" description="Helical" evidence="7">
    <location>
        <begin position="155"/>
        <end position="173"/>
    </location>
</feature>
<keyword evidence="2 7" id="KW-0812">Transmembrane</keyword>
<keyword evidence="11" id="KW-1185">Reference proteome</keyword>
<dbReference type="PROSITE" id="PS50893">
    <property type="entry name" value="ABC_TRANSPORTER_2"/>
    <property type="match status" value="1"/>
</dbReference>
<evidence type="ECO:0000259" key="9">
    <source>
        <dbReference type="PROSITE" id="PS50929"/>
    </source>
</evidence>